<evidence type="ECO:0000256" key="7">
    <source>
        <dbReference type="ARBA" id="ARBA00023033"/>
    </source>
</evidence>
<dbReference type="PRINTS" id="PR00385">
    <property type="entry name" value="P450"/>
</dbReference>
<evidence type="ECO:0000313" key="11">
    <source>
        <dbReference type="Proteomes" id="UP000286716"/>
    </source>
</evidence>
<comment type="function">
    <text evidence="8">Involved in the coupling of aromatic side chains of the heptapeptide of vancomycin.</text>
</comment>
<protein>
    <submittedName>
        <fullName evidence="10">Cytochrome P450</fullName>
    </submittedName>
</protein>
<keyword evidence="3 9" id="KW-0349">Heme</keyword>
<reference evidence="10 11" key="1">
    <citation type="submission" date="2018-05" db="EMBL/GenBank/DDBJ databases">
        <title>Evolution of GPA BGCs.</title>
        <authorList>
            <person name="Waglechner N."/>
            <person name="Wright G.D."/>
        </authorList>
    </citation>
    <scope>NUCLEOTIDE SEQUENCE [LARGE SCALE GENOMIC DNA]</scope>
    <source>
        <strain evidence="10 11">DSM 5908</strain>
    </source>
</reference>
<dbReference type="SUPFAM" id="SSF48264">
    <property type="entry name" value="Cytochrome P450"/>
    <property type="match status" value="1"/>
</dbReference>
<dbReference type="Proteomes" id="UP000286716">
    <property type="component" value="Unassembled WGS sequence"/>
</dbReference>
<keyword evidence="4 9" id="KW-0479">Metal-binding</keyword>
<evidence type="ECO:0000256" key="1">
    <source>
        <dbReference type="ARBA" id="ARBA00004660"/>
    </source>
</evidence>
<sequence>MPDSPHPTVVPTGRRAERCPFEPAAELTALRERPDLPVIPRYHPFFGQFDARAVTRYGDVRAVFAHEHIGADMNADPDAPRTLFNQPGFLLGYDGPGHLRLRRMLASAFTVRRLQNLRPTIEKLAAEHLDAMQESGPVADLVQAYALPIPSLVICDLLGVPYADRADFQHRSAVLLDATRTEEEQFANYAAMHAYMGELVARLRGEPGDGLLGEVIGKHGNEITDEELVGFGNLLLIAGHETTSNMIALGTLALLRHPEQLAAVRDDHDVTTSAIEELLRYLSIGTYLDRRATKDVDVNGHQVAAGEWLSLSLLAANHDPALVGGNAGLDVHRKPVPHLAFGFGAHQCLGQQLARIELKSALPALLRRFPELRLAVPFEQLEFRTLSPVLGVTSLPVTW</sequence>
<keyword evidence="11" id="KW-1185">Reference proteome</keyword>
<dbReference type="CDD" id="cd11030">
    <property type="entry name" value="CYP105-like"/>
    <property type="match status" value="1"/>
</dbReference>
<dbReference type="Gene3D" id="1.10.630.10">
    <property type="entry name" value="Cytochrome P450"/>
    <property type="match status" value="1"/>
</dbReference>
<dbReference type="AlphaFoldDB" id="A0A428WL29"/>
<dbReference type="GO" id="GO:0004497">
    <property type="term" value="F:monooxygenase activity"/>
    <property type="evidence" value="ECO:0007669"/>
    <property type="project" value="UniProtKB-KW"/>
</dbReference>
<dbReference type="RefSeq" id="WP_043790680.1">
    <property type="nucleotide sequence ID" value="NZ_QHHU01000023.1"/>
</dbReference>
<comment type="pathway">
    <text evidence="1">Antibiotic biosynthesis; vancomycin biosynthesis.</text>
</comment>
<keyword evidence="6 9" id="KW-0408">Iron</keyword>
<evidence type="ECO:0000256" key="5">
    <source>
        <dbReference type="ARBA" id="ARBA00023002"/>
    </source>
</evidence>
<keyword evidence="7 9" id="KW-0503">Monooxygenase</keyword>
<dbReference type="EMBL" id="QHHU01000023">
    <property type="protein sequence ID" value="RSM43787.1"/>
    <property type="molecule type" value="Genomic_DNA"/>
</dbReference>
<dbReference type="GO" id="GO:0005506">
    <property type="term" value="F:iron ion binding"/>
    <property type="evidence" value="ECO:0007669"/>
    <property type="project" value="InterPro"/>
</dbReference>
<dbReference type="InterPro" id="IPR002397">
    <property type="entry name" value="Cyt_P450_B"/>
</dbReference>
<dbReference type="PRINTS" id="PR00359">
    <property type="entry name" value="BP450"/>
</dbReference>
<dbReference type="PANTHER" id="PTHR46696">
    <property type="entry name" value="P450, PUTATIVE (EUROFUNG)-RELATED"/>
    <property type="match status" value="1"/>
</dbReference>
<evidence type="ECO:0000256" key="4">
    <source>
        <dbReference type="ARBA" id="ARBA00022723"/>
    </source>
</evidence>
<dbReference type="InterPro" id="IPR036396">
    <property type="entry name" value="Cyt_P450_sf"/>
</dbReference>
<evidence type="ECO:0000256" key="9">
    <source>
        <dbReference type="RuleBase" id="RU000461"/>
    </source>
</evidence>
<evidence type="ECO:0000256" key="8">
    <source>
        <dbReference type="ARBA" id="ARBA00055433"/>
    </source>
</evidence>
<comment type="similarity">
    <text evidence="2 9">Belongs to the cytochrome P450 family.</text>
</comment>
<dbReference type="GO" id="GO:0016705">
    <property type="term" value="F:oxidoreductase activity, acting on paired donors, with incorporation or reduction of molecular oxygen"/>
    <property type="evidence" value="ECO:0007669"/>
    <property type="project" value="InterPro"/>
</dbReference>
<comment type="caution">
    <text evidence="10">The sequence shown here is derived from an EMBL/GenBank/DDBJ whole genome shotgun (WGS) entry which is preliminary data.</text>
</comment>
<dbReference type="OrthoDB" id="3664945at2"/>
<dbReference type="Pfam" id="PF00067">
    <property type="entry name" value="p450"/>
    <property type="match status" value="2"/>
</dbReference>
<dbReference type="PROSITE" id="PS00086">
    <property type="entry name" value="CYTOCHROME_P450"/>
    <property type="match status" value="1"/>
</dbReference>
<gene>
    <name evidence="10" type="ORF">DMA12_18085</name>
</gene>
<dbReference type="InterPro" id="IPR001128">
    <property type="entry name" value="Cyt_P450"/>
</dbReference>
<proteinExistence type="inferred from homology"/>
<name>A0A428WL29_AMYBA</name>
<evidence type="ECO:0000256" key="2">
    <source>
        <dbReference type="ARBA" id="ARBA00010617"/>
    </source>
</evidence>
<organism evidence="10 11">
    <name type="scientific">Amycolatopsis balhimycina DSM 5908</name>
    <dbReference type="NCBI Taxonomy" id="1081091"/>
    <lineage>
        <taxon>Bacteria</taxon>
        <taxon>Bacillati</taxon>
        <taxon>Actinomycetota</taxon>
        <taxon>Actinomycetes</taxon>
        <taxon>Pseudonocardiales</taxon>
        <taxon>Pseudonocardiaceae</taxon>
        <taxon>Amycolatopsis</taxon>
    </lineage>
</organism>
<dbReference type="InterPro" id="IPR017972">
    <property type="entry name" value="Cyt_P450_CS"/>
</dbReference>
<evidence type="ECO:0000256" key="3">
    <source>
        <dbReference type="ARBA" id="ARBA00022617"/>
    </source>
</evidence>
<dbReference type="FunFam" id="1.10.630.10:FF:000018">
    <property type="entry name" value="Cytochrome P450 monooxygenase"/>
    <property type="match status" value="1"/>
</dbReference>
<dbReference type="PANTHER" id="PTHR46696:SF1">
    <property type="entry name" value="CYTOCHROME P450 YJIB-RELATED"/>
    <property type="match status" value="1"/>
</dbReference>
<dbReference type="GO" id="GO:0020037">
    <property type="term" value="F:heme binding"/>
    <property type="evidence" value="ECO:0007669"/>
    <property type="project" value="InterPro"/>
</dbReference>
<evidence type="ECO:0000313" key="10">
    <source>
        <dbReference type="EMBL" id="RSM43787.1"/>
    </source>
</evidence>
<accession>A0A428WL29</accession>
<evidence type="ECO:0000256" key="6">
    <source>
        <dbReference type="ARBA" id="ARBA00023004"/>
    </source>
</evidence>
<keyword evidence="5 9" id="KW-0560">Oxidoreductase</keyword>